<dbReference type="Pfam" id="PF12867">
    <property type="entry name" value="DinB_2"/>
    <property type="match status" value="1"/>
</dbReference>
<feature type="domain" description="DinB-like" evidence="1">
    <location>
        <begin position="10"/>
        <end position="163"/>
    </location>
</feature>
<dbReference type="RefSeq" id="WP_309861765.1">
    <property type="nucleotide sequence ID" value="NZ_JAVDQG010000001.1"/>
</dbReference>
<evidence type="ECO:0000313" key="3">
    <source>
        <dbReference type="Proteomes" id="UP001185012"/>
    </source>
</evidence>
<gene>
    <name evidence="2" type="ORF">JOE21_000415</name>
</gene>
<name>A0ABU1II24_9BACL</name>
<accession>A0ABU1II24</accession>
<reference evidence="2 3" key="1">
    <citation type="submission" date="2023-07" db="EMBL/GenBank/DDBJ databases">
        <title>Genomic Encyclopedia of Type Strains, Phase IV (KMG-IV): sequencing the most valuable type-strain genomes for metagenomic binning, comparative biology and taxonomic classification.</title>
        <authorList>
            <person name="Goeker M."/>
        </authorList>
    </citation>
    <scope>NUCLEOTIDE SEQUENCE [LARGE SCALE GENOMIC DNA]</scope>
    <source>
        <strain evidence="2 3">DSM 45903</strain>
    </source>
</reference>
<evidence type="ECO:0000313" key="2">
    <source>
        <dbReference type="EMBL" id="MDR6224427.1"/>
    </source>
</evidence>
<organism evidence="2 3">
    <name type="scientific">Desmospora profundinema</name>
    <dbReference type="NCBI Taxonomy" id="1571184"/>
    <lineage>
        <taxon>Bacteria</taxon>
        <taxon>Bacillati</taxon>
        <taxon>Bacillota</taxon>
        <taxon>Bacilli</taxon>
        <taxon>Bacillales</taxon>
        <taxon>Thermoactinomycetaceae</taxon>
        <taxon>Desmospora</taxon>
    </lineage>
</organism>
<dbReference type="Gene3D" id="1.20.120.450">
    <property type="entry name" value="dinb family like domain"/>
    <property type="match status" value="1"/>
</dbReference>
<protein>
    <recommendedName>
        <fullName evidence="1">DinB-like domain-containing protein</fullName>
    </recommendedName>
</protein>
<proteinExistence type="predicted"/>
<dbReference type="SUPFAM" id="SSF109854">
    <property type="entry name" value="DinB/YfiT-like putative metalloenzymes"/>
    <property type="match status" value="1"/>
</dbReference>
<dbReference type="Proteomes" id="UP001185012">
    <property type="component" value="Unassembled WGS sequence"/>
</dbReference>
<comment type="caution">
    <text evidence="2">The sequence shown here is derived from an EMBL/GenBank/DDBJ whole genome shotgun (WGS) entry which is preliminary data.</text>
</comment>
<dbReference type="InterPro" id="IPR024775">
    <property type="entry name" value="DinB-like"/>
</dbReference>
<dbReference type="InterPro" id="IPR034660">
    <property type="entry name" value="DinB/YfiT-like"/>
</dbReference>
<keyword evidence="3" id="KW-1185">Reference proteome</keyword>
<evidence type="ECO:0000259" key="1">
    <source>
        <dbReference type="Pfam" id="PF12867"/>
    </source>
</evidence>
<sequence length="177" mass="20560">MDTKVVLQKFEETATEYIHTLDQYSPEQFAQKPAPDEWSLGQMYQHLLTFTTYQISLIEKCANGQGEPGGQKTDWGQKLFEKGDFPPIKIKLPDRPEFTPENLTDPKQTKEQLLDLVEKVRGAEPKLASAPVENKLHHPRLGWLNALEWFQLIPMHFRHHLHQKRRLEEECCSRGGD</sequence>
<dbReference type="EMBL" id="JAVDQG010000001">
    <property type="protein sequence ID" value="MDR6224427.1"/>
    <property type="molecule type" value="Genomic_DNA"/>
</dbReference>